<accession>A0AA41YHZ7</accession>
<keyword evidence="1" id="KW-0456">Lyase</keyword>
<dbReference type="GO" id="GO:0071555">
    <property type="term" value="P:cell wall organization"/>
    <property type="evidence" value="ECO:0007669"/>
    <property type="project" value="UniProtKB-KW"/>
</dbReference>
<gene>
    <name evidence="1" type="primary">rlpA</name>
    <name evidence="5" type="ORF">OL599_04445</name>
</gene>
<reference evidence="5" key="1">
    <citation type="submission" date="2022-09" db="EMBL/GenBank/DDBJ databases">
        <title>Rhodovastum sp. nov. RN2-1 isolated from soil in Seongnam, South Korea.</title>
        <authorList>
            <person name="Le N.T."/>
        </authorList>
    </citation>
    <scope>NUCLEOTIDE SEQUENCE</scope>
    <source>
        <strain evidence="5">RN2-1</strain>
    </source>
</reference>
<keyword evidence="1" id="KW-0472">Membrane</keyword>
<dbReference type="InterPro" id="IPR034718">
    <property type="entry name" value="RlpA"/>
</dbReference>
<dbReference type="CDD" id="cd22268">
    <property type="entry name" value="DPBB_RlpA-like"/>
    <property type="match status" value="1"/>
</dbReference>
<dbReference type="GO" id="GO:0005886">
    <property type="term" value="C:plasma membrane"/>
    <property type="evidence" value="ECO:0007669"/>
    <property type="project" value="UniProtKB-SubCell"/>
</dbReference>
<dbReference type="Gene3D" id="3.30.70.1070">
    <property type="entry name" value="Sporulation related repeat"/>
    <property type="match status" value="1"/>
</dbReference>
<evidence type="ECO:0000313" key="5">
    <source>
        <dbReference type="EMBL" id="MCW3473819.1"/>
    </source>
</evidence>
<dbReference type="Pfam" id="PF03330">
    <property type="entry name" value="DPBB_1"/>
    <property type="match status" value="1"/>
</dbReference>
<dbReference type="EMBL" id="JAPDNT010000002">
    <property type="protein sequence ID" value="MCW3473819.1"/>
    <property type="molecule type" value="Genomic_DNA"/>
</dbReference>
<keyword evidence="1" id="KW-1003">Cell membrane</keyword>
<feature type="chain" id="PRO_5041454862" description="Endolytic peptidoglycan transglycosylase RlpA" evidence="3">
    <location>
        <begin position="20"/>
        <end position="298"/>
    </location>
</feature>
<dbReference type="RefSeq" id="WP_264712437.1">
    <property type="nucleotide sequence ID" value="NZ_JAPDNT010000002.1"/>
</dbReference>
<evidence type="ECO:0000256" key="3">
    <source>
        <dbReference type="SAM" id="SignalP"/>
    </source>
</evidence>
<dbReference type="HAMAP" id="MF_02071">
    <property type="entry name" value="RlpA"/>
    <property type="match status" value="1"/>
</dbReference>
<keyword evidence="6" id="KW-1185">Reference proteome</keyword>
<keyword evidence="1" id="KW-0564">Palmitate</keyword>
<evidence type="ECO:0000256" key="2">
    <source>
        <dbReference type="SAM" id="MobiDB-lite"/>
    </source>
</evidence>
<evidence type="ECO:0000313" key="6">
    <source>
        <dbReference type="Proteomes" id="UP001165679"/>
    </source>
</evidence>
<dbReference type="PANTHER" id="PTHR34183:SF8">
    <property type="entry name" value="ENDOLYTIC PEPTIDOGLYCAN TRANSGLYCOSYLASE RLPA-RELATED"/>
    <property type="match status" value="1"/>
</dbReference>
<dbReference type="SUPFAM" id="SSF110997">
    <property type="entry name" value="Sporulation related repeat"/>
    <property type="match status" value="1"/>
</dbReference>
<keyword evidence="1" id="KW-0449">Lipoprotein</keyword>
<dbReference type="PANTHER" id="PTHR34183">
    <property type="entry name" value="ENDOLYTIC PEPTIDOGLYCAN TRANSGLYCOSYLASE RLPA"/>
    <property type="match status" value="1"/>
</dbReference>
<dbReference type="InterPro" id="IPR036680">
    <property type="entry name" value="SPOR-like_sf"/>
</dbReference>
<dbReference type="InterPro" id="IPR009009">
    <property type="entry name" value="RlpA-like_DPBB"/>
</dbReference>
<feature type="region of interest" description="Disordered" evidence="2">
    <location>
        <begin position="157"/>
        <end position="196"/>
    </location>
</feature>
<reference evidence="5" key="2">
    <citation type="submission" date="2022-10" db="EMBL/GenBank/DDBJ databases">
        <authorList>
            <person name="Trinh H.N."/>
        </authorList>
    </citation>
    <scope>NUCLEOTIDE SEQUENCE</scope>
    <source>
        <strain evidence="5">RN2-1</strain>
    </source>
</reference>
<dbReference type="GO" id="GO:0000270">
    <property type="term" value="P:peptidoglycan metabolic process"/>
    <property type="evidence" value="ECO:0007669"/>
    <property type="project" value="UniProtKB-UniRule"/>
</dbReference>
<dbReference type="GO" id="GO:0008932">
    <property type="term" value="F:lytic endotransglycosylase activity"/>
    <property type="evidence" value="ECO:0007669"/>
    <property type="project" value="UniProtKB-UniRule"/>
</dbReference>
<dbReference type="EC" id="4.2.2.-" evidence="1"/>
<feature type="domain" description="SPOR" evidence="4">
    <location>
        <begin position="220"/>
        <end position="298"/>
    </location>
</feature>
<dbReference type="InterPro" id="IPR007730">
    <property type="entry name" value="SPOR-like_dom"/>
</dbReference>
<dbReference type="AlphaFoldDB" id="A0AA41YHZ7"/>
<dbReference type="GO" id="GO:0042834">
    <property type="term" value="F:peptidoglycan binding"/>
    <property type="evidence" value="ECO:0007669"/>
    <property type="project" value="InterPro"/>
</dbReference>
<protein>
    <recommendedName>
        <fullName evidence="1">Endolytic peptidoglycan transglycosylase RlpA</fullName>
        <ecNumber evidence="1">4.2.2.-</ecNumber>
    </recommendedName>
</protein>
<dbReference type="Proteomes" id="UP001165679">
    <property type="component" value="Unassembled WGS sequence"/>
</dbReference>
<dbReference type="InterPro" id="IPR036908">
    <property type="entry name" value="RlpA-like_sf"/>
</dbReference>
<name>A0AA41YHZ7_9PROT</name>
<feature type="signal peptide" evidence="3">
    <location>
        <begin position="1"/>
        <end position="19"/>
    </location>
</feature>
<comment type="function">
    <text evidence="1">Lytic transglycosylase with a strong preference for naked glycan strands that lack stem peptides.</text>
</comment>
<comment type="subcellular location">
    <subcellularLocation>
        <location evidence="1">Cell membrane</location>
        <topology evidence="1">Lipid-anchor</topology>
    </subcellularLocation>
</comment>
<dbReference type="Gene3D" id="2.40.40.10">
    <property type="entry name" value="RlpA-like domain"/>
    <property type="match status" value="1"/>
</dbReference>
<sequence length="298" mass="31523">MKRALALLLMLLPVFGGCAPRGPAPGLHYVVGNPYQAGGVWNYPREDFSLNETGLAAVYGSHGPYTADGEAFDQMALAAAHPTLQLPALARLTNLENGRQVLVRINDRGPAKRGRMIEITRRTAQLLAATDPGAIRVRVQVLENESRRMAADLRPEGPQLNVATAPPGAVRTESLAPPTGVGQSARRQTGPAGPAPRVVAADAAVPAVPLRLPEAVTQVYVVPGQLLIDCGGFSRPEYADVLRERLAALGARATTSYDAPRDRAFMVRIGPLPSVAAADAMLERALRAGATDARIVVE</sequence>
<dbReference type="PROSITE" id="PS51724">
    <property type="entry name" value="SPOR"/>
    <property type="match status" value="1"/>
</dbReference>
<comment type="caution">
    <text evidence="5">The sequence shown here is derived from an EMBL/GenBank/DDBJ whole genome shotgun (WGS) entry which is preliminary data.</text>
</comment>
<dbReference type="Pfam" id="PF05036">
    <property type="entry name" value="SPOR"/>
    <property type="match status" value="1"/>
</dbReference>
<comment type="similarity">
    <text evidence="1">Belongs to the RlpA family.</text>
</comment>
<evidence type="ECO:0000259" key="4">
    <source>
        <dbReference type="PROSITE" id="PS51724"/>
    </source>
</evidence>
<proteinExistence type="inferred from homology"/>
<keyword evidence="1" id="KW-0961">Cell wall biogenesis/degradation</keyword>
<evidence type="ECO:0000256" key="1">
    <source>
        <dbReference type="HAMAP-Rule" id="MF_02071"/>
    </source>
</evidence>
<organism evidence="5 6">
    <name type="scientific">Limobrevibacterium gyesilva</name>
    <dbReference type="NCBI Taxonomy" id="2991712"/>
    <lineage>
        <taxon>Bacteria</taxon>
        <taxon>Pseudomonadati</taxon>
        <taxon>Pseudomonadota</taxon>
        <taxon>Alphaproteobacteria</taxon>
        <taxon>Acetobacterales</taxon>
        <taxon>Acetobacteraceae</taxon>
        <taxon>Limobrevibacterium</taxon>
    </lineage>
</organism>
<keyword evidence="3" id="KW-0732">Signal</keyword>
<dbReference type="PROSITE" id="PS51257">
    <property type="entry name" value="PROKAR_LIPOPROTEIN"/>
    <property type="match status" value="1"/>
</dbReference>